<dbReference type="EMBL" id="CADCTG010000351">
    <property type="protein sequence ID" value="CAA9287716.1"/>
    <property type="molecule type" value="Genomic_DNA"/>
</dbReference>
<feature type="non-terminal residue" evidence="2">
    <location>
        <position position="1"/>
    </location>
</feature>
<reference evidence="2" key="1">
    <citation type="submission" date="2020-02" db="EMBL/GenBank/DDBJ databases">
        <authorList>
            <person name="Meier V. D."/>
        </authorList>
    </citation>
    <scope>NUCLEOTIDE SEQUENCE</scope>
    <source>
        <strain evidence="2">AVDCRST_MAG08</strain>
    </source>
</reference>
<dbReference type="AlphaFoldDB" id="A0A6J4JUP7"/>
<name>A0A6J4JUP7_9PROT</name>
<feature type="compositionally biased region" description="Basic residues" evidence="1">
    <location>
        <begin position="1"/>
        <end position="10"/>
    </location>
</feature>
<organism evidence="2">
    <name type="scientific">uncultured Acetobacteraceae bacterium</name>
    <dbReference type="NCBI Taxonomy" id="169975"/>
    <lineage>
        <taxon>Bacteria</taxon>
        <taxon>Pseudomonadati</taxon>
        <taxon>Pseudomonadota</taxon>
        <taxon>Alphaproteobacteria</taxon>
        <taxon>Acetobacterales</taxon>
        <taxon>Acetobacteraceae</taxon>
        <taxon>environmental samples</taxon>
    </lineage>
</organism>
<feature type="compositionally biased region" description="Basic residues" evidence="1">
    <location>
        <begin position="161"/>
        <end position="175"/>
    </location>
</feature>
<accession>A0A6J4JUP7</accession>
<sequence length="333" mass="35301">ERGRPGHGHPRAAETRSSGAAHGGPATSKSGRTARRRWRLAGAGAEHAARHLVHMPRRAAVPDDERRRQDPGGRLFLLAGVLGAGLRPRGVHAGGLPAAARARAPADAAAGPAARALGDAVLLQPLLLPRHHLHPDRQGRRHQHDRAADRGHPRLADAGRAHHRLARGRARNRLRGRADGDPARHRGVPLGVAVRAGQRRVLRALPDPHPPHRRRRPAGNLHGLQLGGGRLRHPAGAALRVGNAAEPVRRGAVLLPGGAGRARPLLRGAGAGLRARERRVAVPVLPAPRLGGRGMARLQRPAGRAHLGWGRRDRAVGPVHRLDANTTGQPLGL</sequence>
<gene>
    <name evidence="2" type="ORF">AVDCRST_MAG08-4367</name>
</gene>
<feature type="region of interest" description="Disordered" evidence="1">
    <location>
        <begin position="133"/>
        <end position="187"/>
    </location>
</feature>
<feature type="compositionally biased region" description="Basic residues" evidence="1">
    <location>
        <begin position="133"/>
        <end position="144"/>
    </location>
</feature>
<feature type="non-terminal residue" evidence="2">
    <location>
        <position position="333"/>
    </location>
</feature>
<proteinExistence type="predicted"/>
<evidence type="ECO:0000256" key="1">
    <source>
        <dbReference type="SAM" id="MobiDB-lite"/>
    </source>
</evidence>
<protein>
    <submittedName>
        <fullName evidence="2">Permease of the drug/metabolite transporter (DMT) superfamily</fullName>
    </submittedName>
</protein>
<feature type="region of interest" description="Disordered" evidence="1">
    <location>
        <begin position="1"/>
        <end position="35"/>
    </location>
</feature>
<evidence type="ECO:0000313" key="2">
    <source>
        <dbReference type="EMBL" id="CAA9287716.1"/>
    </source>
</evidence>
<feature type="compositionally biased region" description="Basic and acidic residues" evidence="1">
    <location>
        <begin position="145"/>
        <end position="160"/>
    </location>
</feature>